<comment type="similarity">
    <text evidence="2">Belongs to the UPF0053 family.</text>
</comment>
<feature type="domain" description="CBS" evidence="8">
    <location>
        <begin position="289"/>
        <end position="346"/>
    </location>
</feature>
<dbReference type="InterPro" id="IPR005170">
    <property type="entry name" value="Transptr-assoc_dom"/>
</dbReference>
<keyword evidence="7" id="KW-0472">Membrane</keyword>
<keyword evidence="7" id="KW-1133">Transmembrane helix</keyword>
<feature type="domain" description="CBS" evidence="8">
    <location>
        <begin position="225"/>
        <end position="285"/>
    </location>
</feature>
<dbReference type="InterPro" id="IPR046342">
    <property type="entry name" value="CBS_dom_sf"/>
</dbReference>
<evidence type="ECO:0000256" key="1">
    <source>
        <dbReference type="ARBA" id="ARBA00004651"/>
    </source>
</evidence>
<sequence length="438" mass="50031">MKETADSDDPLSRKRTGIFYPVKSALPIITGMVIPIDRFAVYELILVFLLLAVSLFLSGIRASYATAGAMENPWERKGVSDGHLPTRIQQLALSIIQRGVTLLALLLAARFTWLQVQNNDETIFQWISLGALAFWIWLDVIIRFHAARNAVEFIPKIAGTTHFVIKVCEPLTKPITKLGYFFGILTPEGSEISTERLEAKAESEEETDLLRGLANFRQTNARKAMQPRMNITAFDIELNFHELMDKINKSGYSRVPVFRDNLDSVEGILNVKDLLPHLHHNEHFNWQKLLRVPYLIPESKRLDDLMKDFQSRRVHMAIVINEYGGTSGLITLEDIIEEIFGDINDEYDEEDEVNYTKVDENTYVFEGMVLINDLCRILNLESDYFDEVRGNSESLAGLLLELFSRLPRTGEIATHRDITFKVQSADKKRIKKVRVLVS</sequence>
<dbReference type="PROSITE" id="PS51371">
    <property type="entry name" value="CBS"/>
    <property type="match status" value="2"/>
</dbReference>
<dbReference type="RefSeq" id="WP_194123589.1">
    <property type="nucleotide sequence ID" value="NZ_JACYGY010000002.1"/>
</dbReference>
<dbReference type="Proteomes" id="UP000634134">
    <property type="component" value="Unassembled WGS sequence"/>
</dbReference>
<dbReference type="InterPro" id="IPR044751">
    <property type="entry name" value="Ion_transp-like_CBS"/>
</dbReference>
<feature type="transmembrane region" description="Helical" evidence="7">
    <location>
        <begin position="39"/>
        <end position="60"/>
    </location>
</feature>
<dbReference type="SMART" id="SM01091">
    <property type="entry name" value="CorC_HlyC"/>
    <property type="match status" value="1"/>
</dbReference>
<dbReference type="CDD" id="cd04590">
    <property type="entry name" value="CBS_pair_CorC_HlyC_assoc"/>
    <property type="match status" value="1"/>
</dbReference>
<keyword evidence="4" id="KW-0677">Repeat</keyword>
<organism evidence="9 10">
    <name type="scientific">Dyadobacter subterraneus</name>
    <dbReference type="NCBI Taxonomy" id="2773304"/>
    <lineage>
        <taxon>Bacteria</taxon>
        <taxon>Pseudomonadati</taxon>
        <taxon>Bacteroidota</taxon>
        <taxon>Cytophagia</taxon>
        <taxon>Cytophagales</taxon>
        <taxon>Spirosomataceae</taxon>
        <taxon>Dyadobacter</taxon>
    </lineage>
</organism>
<evidence type="ECO:0000313" key="9">
    <source>
        <dbReference type="EMBL" id="MBE9465259.1"/>
    </source>
</evidence>
<dbReference type="EMBL" id="JACYGY010000002">
    <property type="protein sequence ID" value="MBE9465259.1"/>
    <property type="molecule type" value="Genomic_DNA"/>
</dbReference>
<dbReference type="InterPro" id="IPR000644">
    <property type="entry name" value="CBS_dom"/>
</dbReference>
<gene>
    <name evidence="9" type="ORF">IEE83_25550</name>
</gene>
<evidence type="ECO:0000313" key="10">
    <source>
        <dbReference type="Proteomes" id="UP000634134"/>
    </source>
</evidence>
<reference evidence="10" key="1">
    <citation type="submission" date="2023-07" db="EMBL/GenBank/DDBJ databases">
        <title>Dyadobacter sp. nov 'subterranea' isolated from contaminted grondwater.</title>
        <authorList>
            <person name="Szabo I."/>
            <person name="Al-Omari J."/>
            <person name="Szerdahelyi S.G."/>
            <person name="Rado J."/>
        </authorList>
    </citation>
    <scope>NUCLEOTIDE SEQUENCE [LARGE SCALE GENOMIC DNA]</scope>
    <source>
        <strain evidence="10">UP-52</strain>
    </source>
</reference>
<feature type="transmembrane region" description="Helical" evidence="7">
    <location>
        <begin position="91"/>
        <end position="111"/>
    </location>
</feature>
<feature type="transmembrane region" description="Helical" evidence="7">
    <location>
        <begin position="123"/>
        <end position="142"/>
    </location>
</feature>
<dbReference type="Gene3D" id="3.30.465.10">
    <property type="match status" value="1"/>
</dbReference>
<dbReference type="Gene3D" id="3.10.580.10">
    <property type="entry name" value="CBS-domain"/>
    <property type="match status" value="1"/>
</dbReference>
<dbReference type="SUPFAM" id="SSF54631">
    <property type="entry name" value="CBS-domain pair"/>
    <property type="match status" value="1"/>
</dbReference>
<evidence type="ECO:0000256" key="6">
    <source>
        <dbReference type="PROSITE-ProRule" id="PRU00703"/>
    </source>
</evidence>
<evidence type="ECO:0000259" key="8">
    <source>
        <dbReference type="PROSITE" id="PS51371"/>
    </source>
</evidence>
<evidence type="ECO:0000256" key="7">
    <source>
        <dbReference type="SAM" id="Phobius"/>
    </source>
</evidence>
<dbReference type="PANTHER" id="PTHR22777">
    <property type="entry name" value="HEMOLYSIN-RELATED"/>
    <property type="match status" value="1"/>
</dbReference>
<keyword evidence="10" id="KW-1185">Reference proteome</keyword>
<evidence type="ECO:0000256" key="4">
    <source>
        <dbReference type="ARBA" id="ARBA00022737"/>
    </source>
</evidence>
<dbReference type="PANTHER" id="PTHR22777:SF32">
    <property type="entry name" value="UPF0053 INNER MEMBRANE PROTEIN YFJD"/>
    <property type="match status" value="1"/>
</dbReference>
<dbReference type="InterPro" id="IPR036318">
    <property type="entry name" value="FAD-bd_PCMH-like_sf"/>
</dbReference>
<evidence type="ECO:0000256" key="5">
    <source>
        <dbReference type="ARBA" id="ARBA00023122"/>
    </source>
</evidence>
<keyword evidence="3" id="KW-1003">Cell membrane</keyword>
<comment type="caution">
    <text evidence="9">The sequence shown here is derived from an EMBL/GenBank/DDBJ whole genome shotgun (WGS) entry which is preliminary data.</text>
</comment>
<dbReference type="SUPFAM" id="SSF56176">
    <property type="entry name" value="FAD-binding/transporter-associated domain-like"/>
    <property type="match status" value="1"/>
</dbReference>
<comment type="subcellular location">
    <subcellularLocation>
        <location evidence="1">Cell membrane</location>
        <topology evidence="1">Multi-pass membrane protein</topology>
    </subcellularLocation>
</comment>
<dbReference type="InterPro" id="IPR016169">
    <property type="entry name" value="FAD-bd_PCMH_sub2"/>
</dbReference>
<dbReference type="Pfam" id="PF03471">
    <property type="entry name" value="CorC_HlyC"/>
    <property type="match status" value="1"/>
</dbReference>
<evidence type="ECO:0000256" key="2">
    <source>
        <dbReference type="ARBA" id="ARBA00006337"/>
    </source>
</evidence>
<dbReference type="Pfam" id="PF00571">
    <property type="entry name" value="CBS"/>
    <property type="match status" value="2"/>
</dbReference>
<protein>
    <submittedName>
        <fullName evidence="9">CBS domain-containing protein</fullName>
    </submittedName>
</protein>
<proteinExistence type="inferred from homology"/>
<keyword evidence="7" id="KW-0812">Transmembrane</keyword>
<accession>A0ABR9WM75</accession>
<evidence type="ECO:0000256" key="3">
    <source>
        <dbReference type="ARBA" id="ARBA00022475"/>
    </source>
</evidence>
<keyword evidence="5 6" id="KW-0129">CBS domain</keyword>
<name>A0ABR9WM75_9BACT</name>